<reference evidence="2 3" key="1">
    <citation type="submission" date="2019-02" db="EMBL/GenBank/DDBJ databases">
        <title>Deep-cultivation of Planctomycetes and their phenomic and genomic characterization uncovers novel biology.</title>
        <authorList>
            <person name="Wiegand S."/>
            <person name="Jogler M."/>
            <person name="Boedeker C."/>
            <person name="Pinto D."/>
            <person name="Vollmers J."/>
            <person name="Rivas-Marin E."/>
            <person name="Kohn T."/>
            <person name="Peeters S.H."/>
            <person name="Heuer A."/>
            <person name="Rast P."/>
            <person name="Oberbeckmann S."/>
            <person name="Bunk B."/>
            <person name="Jeske O."/>
            <person name="Meyerdierks A."/>
            <person name="Storesund J.E."/>
            <person name="Kallscheuer N."/>
            <person name="Luecker S."/>
            <person name="Lage O.M."/>
            <person name="Pohl T."/>
            <person name="Merkel B.J."/>
            <person name="Hornburger P."/>
            <person name="Mueller R.-W."/>
            <person name="Bruemmer F."/>
            <person name="Labrenz M."/>
            <person name="Spormann A.M."/>
            <person name="Op Den Camp H."/>
            <person name="Overmann J."/>
            <person name="Amann R."/>
            <person name="Jetten M.S.M."/>
            <person name="Mascher T."/>
            <person name="Medema M.H."/>
            <person name="Devos D.P."/>
            <person name="Kaster A.-K."/>
            <person name="Ovreas L."/>
            <person name="Rohde M."/>
            <person name="Galperin M.Y."/>
            <person name="Jogler C."/>
        </authorList>
    </citation>
    <scope>NUCLEOTIDE SEQUENCE [LARGE SCALE GENOMIC DNA]</scope>
    <source>
        <strain evidence="2 3">Enr8</strain>
    </source>
</reference>
<dbReference type="AlphaFoldDB" id="A0A5C5V0K3"/>
<evidence type="ECO:0000313" key="3">
    <source>
        <dbReference type="Proteomes" id="UP000318878"/>
    </source>
</evidence>
<organism evidence="2 3">
    <name type="scientific">Blastopirellula retiformator</name>
    <dbReference type="NCBI Taxonomy" id="2527970"/>
    <lineage>
        <taxon>Bacteria</taxon>
        <taxon>Pseudomonadati</taxon>
        <taxon>Planctomycetota</taxon>
        <taxon>Planctomycetia</taxon>
        <taxon>Pirellulales</taxon>
        <taxon>Pirellulaceae</taxon>
        <taxon>Blastopirellula</taxon>
    </lineage>
</organism>
<accession>A0A5C5V0K3</accession>
<keyword evidence="3" id="KW-1185">Reference proteome</keyword>
<dbReference type="OrthoDB" id="9775763at2"/>
<evidence type="ECO:0008006" key="4">
    <source>
        <dbReference type="Google" id="ProtNLM"/>
    </source>
</evidence>
<gene>
    <name evidence="2" type="ORF">Enr8_33610</name>
</gene>
<proteinExistence type="predicted"/>
<name>A0A5C5V0K3_9BACT</name>
<dbReference type="Pfam" id="PF07642">
    <property type="entry name" value="BBP2"/>
    <property type="match status" value="1"/>
</dbReference>
<feature type="signal peptide" evidence="1">
    <location>
        <begin position="1"/>
        <end position="21"/>
    </location>
</feature>
<feature type="chain" id="PRO_5022754063" description="Porin" evidence="1">
    <location>
        <begin position="22"/>
        <end position="468"/>
    </location>
</feature>
<dbReference type="Proteomes" id="UP000318878">
    <property type="component" value="Unassembled WGS sequence"/>
</dbReference>
<dbReference type="EMBL" id="SJPF01000004">
    <property type="protein sequence ID" value="TWT31440.1"/>
    <property type="molecule type" value="Genomic_DNA"/>
</dbReference>
<evidence type="ECO:0000313" key="2">
    <source>
        <dbReference type="EMBL" id="TWT31440.1"/>
    </source>
</evidence>
<protein>
    <recommendedName>
        <fullName evidence="4">Porin</fullName>
    </recommendedName>
</protein>
<keyword evidence="1" id="KW-0732">Signal</keyword>
<comment type="caution">
    <text evidence="2">The sequence shown here is derived from an EMBL/GenBank/DDBJ whole genome shotgun (WGS) entry which is preliminary data.</text>
</comment>
<dbReference type="InterPro" id="IPR011486">
    <property type="entry name" value="BBP2"/>
</dbReference>
<dbReference type="RefSeq" id="WP_146433562.1">
    <property type="nucleotide sequence ID" value="NZ_SJPF01000004.1"/>
</dbReference>
<sequence precursor="true">MSRYLLCAAFLVACVPHIAFGQQSPFSSDRVYRPSREMSESSALVVVSPASTSYAEPDVVSTEMGQVYDTASYQPGCGPECGGCDTCYPGLFDRFFVNGWLDQGFTGNPNASSSNGPVGQNGPLIFNDQANEYMMNQLYLSMGRAIDPNGCCWDIGGKVDLLYGTDYYFIQANGLETHADGSQHWNSGNGPRNAGTAGLYGLAMPQAYVEVLAPVLGGVRVKMGHFYTILGYEAVKAPENFFYSHTYIMQYGEPFTHTGVLASWDSSCCMTWNAGVTRGWNTWEQDNGTTGFIGGFDWRSPDEATKLRMGVVAGPEDPEGDNYRTVIDVVLQQRLSCCWTYVLNFNYGTEDNVRVTTQSTLDNASWYGIANYLYYTVNPCVDLGVRFEWFDDRDNARVFALPNDNITSGGSYYDLTLGANYHPSDWLVVRPEVRWDWSDLSAPGINGAFEDGNSDSQFTLGFDVIMVF</sequence>
<evidence type="ECO:0000256" key="1">
    <source>
        <dbReference type="SAM" id="SignalP"/>
    </source>
</evidence>